<comment type="caution">
    <text evidence="2">The sequence shown here is derived from an EMBL/GenBank/DDBJ whole genome shotgun (WGS) entry which is preliminary data.</text>
</comment>
<feature type="region of interest" description="Disordered" evidence="1">
    <location>
        <begin position="29"/>
        <end position="73"/>
    </location>
</feature>
<accession>A0A2J8TDW4</accession>
<evidence type="ECO:0000256" key="1">
    <source>
        <dbReference type="SAM" id="MobiDB-lite"/>
    </source>
</evidence>
<organism evidence="2">
    <name type="scientific">Pongo abelii</name>
    <name type="common">Sumatran orangutan</name>
    <name type="synonym">Pongo pygmaeus abelii</name>
    <dbReference type="NCBI Taxonomy" id="9601"/>
    <lineage>
        <taxon>Eukaryota</taxon>
        <taxon>Metazoa</taxon>
        <taxon>Chordata</taxon>
        <taxon>Craniata</taxon>
        <taxon>Vertebrata</taxon>
        <taxon>Euteleostomi</taxon>
        <taxon>Mammalia</taxon>
        <taxon>Eutheria</taxon>
        <taxon>Euarchontoglires</taxon>
        <taxon>Primates</taxon>
        <taxon>Haplorrhini</taxon>
        <taxon>Catarrhini</taxon>
        <taxon>Hominidae</taxon>
        <taxon>Pongo</taxon>
    </lineage>
</organism>
<name>A0A2J8TDW4_PONAB</name>
<feature type="compositionally biased region" description="Basic and acidic residues" evidence="1">
    <location>
        <begin position="37"/>
        <end position="59"/>
    </location>
</feature>
<proteinExistence type="predicted"/>
<protein>
    <submittedName>
        <fullName evidence="2">XRCC2 isoform 3</fullName>
    </submittedName>
</protein>
<dbReference type="AlphaFoldDB" id="A0A2J8TDW4"/>
<gene>
    <name evidence="2" type="ORF">CR201_G0035676</name>
</gene>
<sequence>MCSDFHRAESGTELLARLEGRSSLKEIEPNLFADEDSPVHDVSQEDLEKKVTDEAHSEDPGFCAGDRILKSQP</sequence>
<evidence type="ECO:0000313" key="2">
    <source>
        <dbReference type="EMBL" id="PNJ31183.1"/>
    </source>
</evidence>
<dbReference type="EMBL" id="NDHI03003505">
    <property type="protein sequence ID" value="PNJ31183.1"/>
    <property type="molecule type" value="Genomic_DNA"/>
</dbReference>
<reference evidence="2" key="1">
    <citation type="submission" date="2017-12" db="EMBL/GenBank/DDBJ databases">
        <title>High-resolution comparative analysis of great ape genomes.</title>
        <authorList>
            <person name="Pollen A."/>
            <person name="Hastie A."/>
            <person name="Hormozdiari F."/>
            <person name="Dougherty M."/>
            <person name="Liu R."/>
            <person name="Chaisson M."/>
            <person name="Hoppe E."/>
            <person name="Hill C."/>
            <person name="Pang A."/>
            <person name="Hillier L."/>
            <person name="Baker C."/>
            <person name="Armstrong J."/>
            <person name="Shendure J."/>
            <person name="Paten B."/>
            <person name="Wilson R."/>
            <person name="Chao H."/>
            <person name="Schneider V."/>
            <person name="Ventura M."/>
            <person name="Kronenberg Z."/>
            <person name="Murali S."/>
            <person name="Gordon D."/>
            <person name="Cantsilieris S."/>
            <person name="Munson K."/>
            <person name="Nelson B."/>
            <person name="Raja A."/>
            <person name="Underwood J."/>
            <person name="Diekhans M."/>
            <person name="Fiddes I."/>
            <person name="Haussler D."/>
            <person name="Eichler E."/>
        </authorList>
    </citation>
    <scope>NUCLEOTIDE SEQUENCE [LARGE SCALE GENOMIC DNA]</scope>
    <source>
        <strain evidence="2">Susie</strain>
    </source>
</reference>